<evidence type="ECO:0000313" key="1">
    <source>
        <dbReference type="EMBL" id="CAE8646162.1"/>
    </source>
</evidence>
<dbReference type="EMBL" id="CAJNNW010004167">
    <property type="protein sequence ID" value="CAE8646162.1"/>
    <property type="molecule type" value="Genomic_DNA"/>
</dbReference>
<comment type="caution">
    <text evidence="1">The sequence shown here is derived from an EMBL/GenBank/DDBJ whole genome shotgun (WGS) entry which is preliminary data.</text>
</comment>
<reference evidence="1" key="1">
    <citation type="submission" date="2021-02" db="EMBL/GenBank/DDBJ databases">
        <authorList>
            <person name="Dougan E. K."/>
            <person name="Rhodes N."/>
            <person name="Thang M."/>
            <person name="Chan C."/>
        </authorList>
    </citation>
    <scope>NUCLEOTIDE SEQUENCE</scope>
</reference>
<dbReference type="PROSITE" id="PS51257">
    <property type="entry name" value="PROKAR_LIPOPROTEIN"/>
    <property type="match status" value="1"/>
</dbReference>
<gene>
    <name evidence="1" type="ORF">PGLA2088_LOCUS4557</name>
</gene>
<dbReference type="AlphaFoldDB" id="A0A813I7F4"/>
<sequence length="403" mass="45238">MQKSASTSLAAAVACVAGAALAAVLLAYWRRRQESRFSKKSHPGEWAVWARVDGARKGVVGRSAIRSLCYRFESDEHAEVLAKLLDPWSRDRITFHDFVNSFEAVQMMRTAARLKLWHRCCGIGVAGNVAGHMARAGEADEHSVATAPAAIFTYYLPPHPFVVQDMLADKQRLEHFPVTYAVILLPKIPGACKVQIEPEMGLYADIVYSVDRSRVERLVPRRVAAFNDCSIRSLEGASKLSQKKNWGFGSKGISLRSFPIDSFAPGSFVDNLALVAYFKRDMQVYQYTVNAPVRNYLMFHEPLLEWIVECINVQSSQTDTDKSEEVFTRLAESDYPTSTWIALGAGEYTQWGQQNYLQPADETVIMIYDERIFPEGPSSEELERQFNDLPAPEGIVALHQTFL</sequence>
<proteinExistence type="predicted"/>
<evidence type="ECO:0000313" key="2">
    <source>
        <dbReference type="Proteomes" id="UP000626109"/>
    </source>
</evidence>
<dbReference type="Pfam" id="PF18985">
    <property type="entry name" value="DUF5718"/>
    <property type="match status" value="1"/>
</dbReference>
<organism evidence="1 2">
    <name type="scientific">Polarella glacialis</name>
    <name type="common">Dinoflagellate</name>
    <dbReference type="NCBI Taxonomy" id="89957"/>
    <lineage>
        <taxon>Eukaryota</taxon>
        <taxon>Sar</taxon>
        <taxon>Alveolata</taxon>
        <taxon>Dinophyceae</taxon>
        <taxon>Suessiales</taxon>
        <taxon>Suessiaceae</taxon>
        <taxon>Polarella</taxon>
    </lineage>
</organism>
<dbReference type="InterPro" id="IPR043776">
    <property type="entry name" value="DUF5718"/>
</dbReference>
<accession>A0A813I7F4</accession>
<dbReference type="Proteomes" id="UP000626109">
    <property type="component" value="Unassembled WGS sequence"/>
</dbReference>
<protein>
    <submittedName>
        <fullName evidence="1">Uncharacterized protein</fullName>
    </submittedName>
</protein>
<name>A0A813I7F4_POLGL</name>